<proteinExistence type="predicted"/>
<dbReference type="InterPro" id="IPR029044">
    <property type="entry name" value="Nucleotide-diphossugar_trans"/>
</dbReference>
<organism evidence="2 3">
    <name type="scientific">Geomonas paludis</name>
    <dbReference type="NCBI Taxonomy" id="2740185"/>
    <lineage>
        <taxon>Bacteria</taxon>
        <taxon>Pseudomonadati</taxon>
        <taxon>Thermodesulfobacteriota</taxon>
        <taxon>Desulfuromonadia</taxon>
        <taxon>Geobacterales</taxon>
        <taxon>Geobacteraceae</taxon>
        <taxon>Geomonas</taxon>
    </lineage>
</organism>
<feature type="domain" description="Glycosyltransferase 2-like" evidence="1">
    <location>
        <begin position="5"/>
        <end position="132"/>
    </location>
</feature>
<dbReference type="InterPro" id="IPR001173">
    <property type="entry name" value="Glyco_trans_2-like"/>
</dbReference>
<dbReference type="Pfam" id="PF00535">
    <property type="entry name" value="Glycos_transf_2"/>
    <property type="match status" value="2"/>
</dbReference>
<dbReference type="InterPro" id="IPR050834">
    <property type="entry name" value="Glycosyltransf_2"/>
</dbReference>
<gene>
    <name evidence="2" type="ORF">GMPD_32420</name>
</gene>
<evidence type="ECO:0000313" key="3">
    <source>
        <dbReference type="Proteomes" id="UP000568888"/>
    </source>
</evidence>
<comment type="caution">
    <text evidence="2">The sequence shown here is derived from an EMBL/GenBank/DDBJ whole genome shotgun (WGS) entry which is preliminary data.</text>
</comment>
<dbReference type="CDD" id="cd06433">
    <property type="entry name" value="GT_2_WfgS_like"/>
    <property type="match status" value="2"/>
</dbReference>
<feature type="domain" description="Glycosyltransferase 2-like" evidence="1">
    <location>
        <begin position="272"/>
        <end position="365"/>
    </location>
</feature>
<dbReference type="EMBL" id="BLXY01000008">
    <property type="protein sequence ID" value="GFO65323.1"/>
    <property type="molecule type" value="Genomic_DNA"/>
</dbReference>
<dbReference type="PANTHER" id="PTHR43685">
    <property type="entry name" value="GLYCOSYLTRANSFERASE"/>
    <property type="match status" value="1"/>
</dbReference>
<dbReference type="SUPFAM" id="SSF53335">
    <property type="entry name" value="S-adenosyl-L-methionine-dependent methyltransferases"/>
    <property type="match status" value="1"/>
</dbReference>
<protein>
    <recommendedName>
        <fullName evidence="1">Glycosyltransferase 2-like domain-containing protein</fullName>
    </recommendedName>
</protein>
<name>A0A6V8N0Q1_9BACT</name>
<dbReference type="Proteomes" id="UP000568888">
    <property type="component" value="Unassembled WGS sequence"/>
</dbReference>
<dbReference type="RefSeq" id="WP_198424646.1">
    <property type="nucleotide sequence ID" value="NZ_BLXY01000008.1"/>
</dbReference>
<accession>A0A6V8N0Q1</accession>
<reference evidence="3" key="1">
    <citation type="submission" date="2020-06" db="EMBL/GenBank/DDBJ databases">
        <title>Draft genomic sequecing of Geomonas sp. Red736.</title>
        <authorList>
            <person name="Itoh H."/>
            <person name="Xu Z.X."/>
            <person name="Ushijima N."/>
            <person name="Masuda Y."/>
            <person name="Shiratori Y."/>
            <person name="Senoo K."/>
        </authorList>
    </citation>
    <scope>NUCLEOTIDE SEQUENCE [LARGE SCALE GENOMIC DNA]</scope>
    <source>
        <strain evidence="3">Red736</strain>
    </source>
</reference>
<dbReference type="Gene3D" id="3.40.50.150">
    <property type="entry name" value="Vaccinia Virus protein VP39"/>
    <property type="match status" value="1"/>
</dbReference>
<dbReference type="InterPro" id="IPR029063">
    <property type="entry name" value="SAM-dependent_MTases_sf"/>
</dbReference>
<dbReference type="Gene3D" id="3.90.550.10">
    <property type="entry name" value="Spore Coat Polysaccharide Biosynthesis Protein SpsA, Chain A"/>
    <property type="match status" value="2"/>
</dbReference>
<dbReference type="SUPFAM" id="SSF53448">
    <property type="entry name" value="Nucleotide-diphospho-sugar transferases"/>
    <property type="match status" value="2"/>
</dbReference>
<dbReference type="PANTHER" id="PTHR43685:SF11">
    <property type="entry name" value="GLYCOSYLTRANSFERASE TAGX-RELATED"/>
    <property type="match status" value="1"/>
</dbReference>
<sequence>MQGITIVTPSLNQATYLEQCIDSILSQNYPDLEYIIMDGGSTDGSVNIIRKYEKYLAYWQSAPDGGHYQALNAGFQHGTKSVMGWLNADDMLHKGGLAVIGEVFEKLPHVEFLTGRRVGFDGDGKLHPFEFMTQTWCHDQMLNEEVVLKYCLLVMQEGTYWRRKLWEQAGGGLNAGYKLAADFELWMRLSRLAPLYSVDALTGGFRLYSMNQRCNKHRDQYLAECKAVIDRERELRLPAAPHRSSAPPLIRYPLRDFSPPTVIVPREVPRLTIVTPSYNQAEYLEECLDSVLSQGYPNLEYIVMDGGSSDGSVEIIKKYEKHLSYWQSRPDGGHYAAVNEGFRRATGEVLAWINSDDKYHPGALHLVGDAFLGCPEVEWLTGSPTLWDSDGKAAGFSSEPPAWCREKYLRGEVNAPFIQQESTFWRRSLWEKVGGLDAAFALAGDLELWARFFRHARLYTLHAPLGGFRSRPGEGQRSEAHLESYNREAERVVIRERELYRTQGGQHLEPAPPPLQVAEVVRRTESRITPENFGFFTYSRRLHFPWFEKNAAGLPGSNRPSDCDLKRYQELLICSFIRDNVPKGARILGFGSRTSGVVRALEQEYEMWNLDRLQTDSADLLQRPVYGVRLVEGEIGGFSELLPGGYFDFMYSVGDCGELQHTEDGCRSIATDVERMLKPGAMALYSFRVVARGDSFTTPPLMSHLRREGTPLNHPAPLEQVPIDPFTFAVSQPTSAAGVIEREFSYNLLCRKAPAASAAQVPEAAPQPATVEPPRGIRVGPHAVECWLKGCRRAGGDLVEYGEDLSGLSDGSLDEIYVSSLPGPGYSQEKHLTLLREWKRVLKPLGTLYITSLDLGALAGLFQEADGLDAEARFSLWQLICGQDEGAISEDLLSRLLGEAGFGLIRRVDSFHFCPGLSIRTFRDRSIALNIVARRLG</sequence>
<dbReference type="AlphaFoldDB" id="A0A6V8N0Q1"/>
<evidence type="ECO:0000313" key="2">
    <source>
        <dbReference type="EMBL" id="GFO65323.1"/>
    </source>
</evidence>
<evidence type="ECO:0000259" key="1">
    <source>
        <dbReference type="Pfam" id="PF00535"/>
    </source>
</evidence>